<comment type="caution">
    <text evidence="2">The sequence shown here is derived from an EMBL/GenBank/DDBJ whole genome shotgun (WGS) entry which is preliminary data.</text>
</comment>
<feature type="transmembrane region" description="Helical" evidence="1">
    <location>
        <begin position="93"/>
        <end position="112"/>
    </location>
</feature>
<protein>
    <submittedName>
        <fullName evidence="2">Uncharacterized protein</fullName>
    </submittedName>
</protein>
<dbReference type="AlphaFoldDB" id="A0A2N5M3W3"/>
<feature type="transmembrane region" description="Helical" evidence="1">
    <location>
        <begin position="54"/>
        <end position="73"/>
    </location>
</feature>
<dbReference type="EMBL" id="PGUY01000047">
    <property type="protein sequence ID" value="PLT29054.1"/>
    <property type="molecule type" value="Genomic_DNA"/>
</dbReference>
<feature type="transmembrane region" description="Helical" evidence="1">
    <location>
        <begin position="148"/>
        <end position="168"/>
    </location>
</feature>
<dbReference type="Proteomes" id="UP000234748">
    <property type="component" value="Unassembled WGS sequence"/>
</dbReference>
<evidence type="ECO:0000313" key="3">
    <source>
        <dbReference type="Proteomes" id="UP000234748"/>
    </source>
</evidence>
<sequence length="179" mass="21300">MYSQIDKMGSKFHSLQTDIWLHHDLFSPGWWSIFIINVLFLILFIVLIDRYRTLLISFTFVVGFVIVGLANEIGSFFDFWSYPHQFLVFTHRFNAVDFAVVPVIMTLTYQYFSKWRPYFVTIVILSAIMCFIGIPAFVYFGLYKLENWNYLYSFLVTVFMFLILKIIADFVRDKSKKHS</sequence>
<evidence type="ECO:0000256" key="1">
    <source>
        <dbReference type="SAM" id="Phobius"/>
    </source>
</evidence>
<reference evidence="2 3" key="1">
    <citation type="submission" date="2017-11" db="EMBL/GenBank/DDBJ databases">
        <title>Comparitive Functional Genomics of Dry Heat Resistant strains isolated from the Viking Spacecraft.</title>
        <authorList>
            <person name="Seuylemezian A."/>
            <person name="Cooper K."/>
            <person name="Vaishampayan P."/>
        </authorList>
    </citation>
    <scope>NUCLEOTIDE SEQUENCE [LARGE SCALE GENOMIC DNA]</scope>
    <source>
        <strain evidence="2 3">V1-29</strain>
    </source>
</reference>
<gene>
    <name evidence="2" type="ORF">CUU66_15510</name>
</gene>
<feature type="transmembrane region" description="Helical" evidence="1">
    <location>
        <begin position="29"/>
        <end position="47"/>
    </location>
</feature>
<keyword evidence="1" id="KW-1133">Transmembrane helix</keyword>
<organism evidence="2 3">
    <name type="scientific">Peribacillus deserti</name>
    <dbReference type="NCBI Taxonomy" id="673318"/>
    <lineage>
        <taxon>Bacteria</taxon>
        <taxon>Bacillati</taxon>
        <taxon>Bacillota</taxon>
        <taxon>Bacilli</taxon>
        <taxon>Bacillales</taxon>
        <taxon>Bacillaceae</taxon>
        <taxon>Peribacillus</taxon>
    </lineage>
</organism>
<evidence type="ECO:0000313" key="2">
    <source>
        <dbReference type="EMBL" id="PLT29054.1"/>
    </source>
</evidence>
<proteinExistence type="predicted"/>
<accession>A0A2N5M3W3</accession>
<keyword evidence="3" id="KW-1185">Reference proteome</keyword>
<name>A0A2N5M3W3_9BACI</name>
<keyword evidence="1" id="KW-0812">Transmembrane</keyword>
<feature type="transmembrane region" description="Helical" evidence="1">
    <location>
        <begin position="119"/>
        <end position="142"/>
    </location>
</feature>
<keyword evidence="1" id="KW-0472">Membrane</keyword>